<name>A0AC61L219_9EURY</name>
<dbReference type="EMBL" id="PQXF01000015">
    <property type="protein sequence ID" value="PXF60552.1"/>
    <property type="molecule type" value="Genomic_DNA"/>
</dbReference>
<proteinExistence type="predicted"/>
<sequence length="303" mass="33247">MPKALTNLISRFDSYIRTHKPVQLTIPPLIVLVIALIVLGGMYATTGSPVRLGFEFEGGTIITLDTKDSQDLLQQKFADYPVIYVRDSGSRKSIKFGPMSEDKQNSLTELVNTDYEYAAPEIKQAGALYGASLQTQALRALVISFCLMAVVVFLIFRTLVPSVAVVLSAFSDIAIAAAFIAVTGIELSLGTVAALLMLIGYSVDSDILLTTRLLKRRGNLDDKVTNAMTTGLTMTCTTLAAIIVMYIVATYSYLIIPTLPQISIISDISIVLIFGLFADLMNTWMLNTGILKWHLQRPRRRRA</sequence>
<gene>
    <name evidence="1" type="ORF">C4B59_09070</name>
</gene>
<evidence type="ECO:0000313" key="2">
    <source>
        <dbReference type="Proteomes" id="UP000248329"/>
    </source>
</evidence>
<accession>A0AC61L219</accession>
<reference evidence="1" key="1">
    <citation type="submission" date="2018-01" db="EMBL/GenBank/DDBJ databases">
        <authorList>
            <person name="Krukenberg V."/>
        </authorList>
    </citation>
    <scope>NUCLEOTIDE SEQUENCE</scope>
    <source>
        <strain evidence="1">E20ANME2</strain>
    </source>
</reference>
<organism evidence="1 2">
    <name type="scientific">Candidatus Methanogaster sp</name>
    <dbReference type="NCBI Taxonomy" id="3386292"/>
    <lineage>
        <taxon>Archaea</taxon>
        <taxon>Methanobacteriati</taxon>
        <taxon>Methanobacteriota</taxon>
        <taxon>Stenosarchaea group</taxon>
        <taxon>Methanomicrobia</taxon>
        <taxon>Methanosarcinales</taxon>
        <taxon>ANME-2 cluster</taxon>
        <taxon>Candidatus Methanogasteraceae</taxon>
        <taxon>Candidatus Methanogaster</taxon>
    </lineage>
</organism>
<protein>
    <submittedName>
        <fullName evidence="1">Preprotein translocase subunit SecF</fullName>
    </submittedName>
</protein>
<dbReference type="Proteomes" id="UP000248329">
    <property type="component" value="Unassembled WGS sequence"/>
</dbReference>
<comment type="caution">
    <text evidence="1">The sequence shown here is derived from an EMBL/GenBank/DDBJ whole genome shotgun (WGS) entry which is preliminary data.</text>
</comment>
<evidence type="ECO:0000313" key="1">
    <source>
        <dbReference type="EMBL" id="PXF60552.1"/>
    </source>
</evidence>